<accession>A0AA45WXQ9</accession>
<dbReference type="Gene3D" id="3.40.190.10">
    <property type="entry name" value="Periplasmic binding protein-like II"/>
    <property type="match status" value="2"/>
</dbReference>
<comment type="caution">
    <text evidence="6">The sequence shown here is derived from an EMBL/GenBank/DDBJ whole genome shotgun (WGS) entry which is preliminary data.</text>
</comment>
<feature type="domain" description="HTH lysR-type" evidence="5">
    <location>
        <begin position="24"/>
        <end position="81"/>
    </location>
</feature>
<dbReference type="InterPro" id="IPR036388">
    <property type="entry name" value="WH-like_DNA-bd_sf"/>
</dbReference>
<dbReference type="InterPro" id="IPR000847">
    <property type="entry name" value="LysR_HTH_N"/>
</dbReference>
<dbReference type="Gene3D" id="1.10.10.10">
    <property type="entry name" value="Winged helix-like DNA-binding domain superfamily/Winged helix DNA-binding domain"/>
    <property type="match status" value="1"/>
</dbReference>
<reference evidence="6" key="1">
    <citation type="submission" date="2017-05" db="EMBL/GenBank/DDBJ databases">
        <authorList>
            <person name="Varghese N."/>
            <person name="Submissions S."/>
        </authorList>
    </citation>
    <scope>NUCLEOTIDE SEQUENCE</scope>
    <source>
        <strain evidence="6">Su22</strain>
    </source>
</reference>
<dbReference type="FunFam" id="1.10.10.10:FF:000001">
    <property type="entry name" value="LysR family transcriptional regulator"/>
    <property type="match status" value="1"/>
</dbReference>
<dbReference type="CDD" id="cd08414">
    <property type="entry name" value="PBP2_LTTR_aromatics_like"/>
    <property type="match status" value="1"/>
</dbReference>
<keyword evidence="3" id="KW-0238">DNA-binding</keyword>
<keyword evidence="2" id="KW-0805">Transcription regulation</keyword>
<keyword evidence="7" id="KW-1185">Reference proteome</keyword>
<dbReference type="Proteomes" id="UP001158066">
    <property type="component" value="Unassembled WGS sequence"/>
</dbReference>
<name>A0AA45WXQ9_9CLOT</name>
<evidence type="ECO:0000313" key="7">
    <source>
        <dbReference type="Proteomes" id="UP001158066"/>
    </source>
</evidence>
<dbReference type="PANTHER" id="PTHR30346:SF0">
    <property type="entry name" value="HCA OPERON TRANSCRIPTIONAL ACTIVATOR HCAR"/>
    <property type="match status" value="1"/>
</dbReference>
<protein>
    <submittedName>
        <fullName evidence="6">Transcriptional regulator, LysR family</fullName>
    </submittedName>
</protein>
<evidence type="ECO:0000313" key="6">
    <source>
        <dbReference type="EMBL" id="SMP65618.1"/>
    </source>
</evidence>
<proteinExistence type="inferred from homology"/>
<evidence type="ECO:0000256" key="1">
    <source>
        <dbReference type="ARBA" id="ARBA00009437"/>
    </source>
</evidence>
<dbReference type="GO" id="GO:0003677">
    <property type="term" value="F:DNA binding"/>
    <property type="evidence" value="ECO:0007669"/>
    <property type="project" value="UniProtKB-KW"/>
</dbReference>
<dbReference type="InterPro" id="IPR005119">
    <property type="entry name" value="LysR_subst-bd"/>
</dbReference>
<sequence>MVRYSYRKFDVQGKGFLSEVGNQMDIFSMKCFLSVARYQNLSMAAKEVFISQPAMSQKINMMEKEMGVKLLKRSRHKVEMTEAGKLVQEKFTQIVADYENVMIQAQKLHAEGKNHLAIGYHGPVEWANIHQRIREFHQQYPDIEVDVHIGGWGQLTQMLLGGRIDVFFSEKREIEEIATIESVYLFRDYSAVAVSKTNPLNQYQMVAPESLNGQKIVMSNNSDAEKTLRAINIGLTEAGLDMENAKFVDKYETGIAMASAGMGVTPIPRSFKIKGHESVAYVDIDSERMYLDFVLAWQKGNDNPNIHLYKEFCQKQDWTSSEK</sequence>
<dbReference type="GO" id="GO:0032993">
    <property type="term" value="C:protein-DNA complex"/>
    <property type="evidence" value="ECO:0007669"/>
    <property type="project" value="TreeGrafter"/>
</dbReference>
<keyword evidence="4" id="KW-0804">Transcription</keyword>
<evidence type="ECO:0000259" key="5">
    <source>
        <dbReference type="PROSITE" id="PS50931"/>
    </source>
</evidence>
<evidence type="ECO:0000256" key="3">
    <source>
        <dbReference type="ARBA" id="ARBA00023125"/>
    </source>
</evidence>
<evidence type="ECO:0000256" key="4">
    <source>
        <dbReference type="ARBA" id="ARBA00023163"/>
    </source>
</evidence>
<evidence type="ECO:0000256" key="2">
    <source>
        <dbReference type="ARBA" id="ARBA00023015"/>
    </source>
</evidence>
<dbReference type="Pfam" id="PF00126">
    <property type="entry name" value="HTH_1"/>
    <property type="match status" value="1"/>
</dbReference>
<dbReference type="SUPFAM" id="SSF53850">
    <property type="entry name" value="Periplasmic binding protein-like II"/>
    <property type="match status" value="1"/>
</dbReference>
<dbReference type="PANTHER" id="PTHR30346">
    <property type="entry name" value="TRANSCRIPTIONAL DUAL REGULATOR HCAR-RELATED"/>
    <property type="match status" value="1"/>
</dbReference>
<dbReference type="PROSITE" id="PS50931">
    <property type="entry name" value="HTH_LYSR"/>
    <property type="match status" value="1"/>
</dbReference>
<comment type="similarity">
    <text evidence="1">Belongs to the LysR transcriptional regulatory family.</text>
</comment>
<dbReference type="SUPFAM" id="SSF46785">
    <property type="entry name" value="Winged helix' DNA-binding domain"/>
    <property type="match status" value="1"/>
</dbReference>
<gene>
    <name evidence="6" type="ORF">SAMN06296020_1136</name>
</gene>
<dbReference type="EMBL" id="FXUF01000013">
    <property type="protein sequence ID" value="SMP65618.1"/>
    <property type="molecule type" value="Genomic_DNA"/>
</dbReference>
<dbReference type="AlphaFoldDB" id="A0AA45WXQ9"/>
<dbReference type="PRINTS" id="PR00039">
    <property type="entry name" value="HTHLYSR"/>
</dbReference>
<dbReference type="Pfam" id="PF03466">
    <property type="entry name" value="LysR_substrate"/>
    <property type="match status" value="1"/>
</dbReference>
<dbReference type="InterPro" id="IPR036390">
    <property type="entry name" value="WH_DNA-bd_sf"/>
</dbReference>
<dbReference type="GO" id="GO:0003700">
    <property type="term" value="F:DNA-binding transcription factor activity"/>
    <property type="evidence" value="ECO:0007669"/>
    <property type="project" value="InterPro"/>
</dbReference>
<organism evidence="6 7">
    <name type="scientific">Anoxynatronum buryatiense</name>
    <dbReference type="NCBI Taxonomy" id="489973"/>
    <lineage>
        <taxon>Bacteria</taxon>
        <taxon>Bacillati</taxon>
        <taxon>Bacillota</taxon>
        <taxon>Clostridia</taxon>
        <taxon>Eubacteriales</taxon>
        <taxon>Clostridiaceae</taxon>
        <taxon>Anoxynatronum</taxon>
    </lineage>
</organism>